<name>A0A7M1RWI1_9CAUD</name>
<dbReference type="Proteomes" id="UP000593838">
    <property type="component" value="Segment"/>
</dbReference>
<proteinExistence type="predicted"/>
<reference evidence="1 2" key="1">
    <citation type="submission" date="2020-07" db="EMBL/GenBank/DDBJ databases">
        <title>Taxonomic proposal: Crassvirales, a new order of highly abundant and diverse bacterial viruses.</title>
        <authorList>
            <person name="Shkoporov A.N."/>
            <person name="Stockdale S.R."/>
            <person name="Guerin E."/>
            <person name="Ross R.P."/>
            <person name="Hill C."/>
        </authorList>
    </citation>
    <scope>NUCLEOTIDE SEQUENCE [LARGE SCALE GENOMIC DNA]</scope>
</reference>
<dbReference type="KEGG" id="vg:65128481"/>
<evidence type="ECO:0000313" key="2">
    <source>
        <dbReference type="Proteomes" id="UP000593838"/>
    </source>
</evidence>
<evidence type="ECO:0000313" key="1">
    <source>
        <dbReference type="EMBL" id="QOR58029.1"/>
    </source>
</evidence>
<dbReference type="EMBL" id="MT774375">
    <property type="protein sequence ID" value="QOR58029.1"/>
    <property type="molecule type" value="Genomic_DNA"/>
</dbReference>
<organism evidence="1 2">
    <name type="scientific">uncultured phage cr50_1</name>
    <dbReference type="NCBI Taxonomy" id="2772059"/>
    <lineage>
        <taxon>Viruses</taxon>
        <taxon>Duplodnaviria</taxon>
        <taxon>Heunggongvirae</taxon>
        <taxon>Uroviricota</taxon>
        <taxon>Caudoviricetes</taxon>
        <taxon>Crassvirales</taxon>
        <taxon>Suoliviridae</taxon>
        <taxon>Boorivirinae</taxon>
        <taxon>Cohcovirus</taxon>
        <taxon>Cohcovirus hiberniae</taxon>
    </lineage>
</organism>
<keyword evidence="2" id="KW-1185">Reference proteome</keyword>
<dbReference type="GeneID" id="65128481"/>
<sequence>MKLEHWIYFEKGEKAKLQEIMNTYSEEFQQLEAIQKEFEVDMLTASRVINIYNNKIRK</sequence>
<dbReference type="RefSeq" id="YP_010110187.1">
    <property type="nucleotide sequence ID" value="NC_055868.1"/>
</dbReference>
<accession>A0A7M1RWI1</accession>
<protein>
    <submittedName>
        <fullName evidence="1">Transcriptional regulator/repressor</fullName>
    </submittedName>
</protein>